<evidence type="ECO:0000313" key="3">
    <source>
        <dbReference type="EMBL" id="KAB8303865.1"/>
    </source>
</evidence>
<name>A0A5N6KJK9_MONLA</name>
<feature type="region of interest" description="Disordered" evidence="1">
    <location>
        <begin position="316"/>
        <end position="372"/>
    </location>
</feature>
<gene>
    <name evidence="3" type="ORF">EYC80_005235</name>
</gene>
<organism evidence="3 4">
    <name type="scientific">Monilinia laxa</name>
    <name type="common">Brown rot fungus</name>
    <name type="synonym">Sclerotinia laxa</name>
    <dbReference type="NCBI Taxonomy" id="61186"/>
    <lineage>
        <taxon>Eukaryota</taxon>
        <taxon>Fungi</taxon>
        <taxon>Dikarya</taxon>
        <taxon>Ascomycota</taxon>
        <taxon>Pezizomycotina</taxon>
        <taxon>Leotiomycetes</taxon>
        <taxon>Helotiales</taxon>
        <taxon>Sclerotiniaceae</taxon>
        <taxon>Monilinia</taxon>
    </lineage>
</organism>
<evidence type="ECO:0000313" key="4">
    <source>
        <dbReference type="Proteomes" id="UP000326757"/>
    </source>
</evidence>
<feature type="compositionally biased region" description="Polar residues" evidence="1">
    <location>
        <begin position="493"/>
        <end position="502"/>
    </location>
</feature>
<feature type="compositionally biased region" description="Polar residues" evidence="1">
    <location>
        <begin position="83"/>
        <end position="92"/>
    </location>
</feature>
<feature type="region of interest" description="Disordered" evidence="1">
    <location>
        <begin position="127"/>
        <end position="146"/>
    </location>
</feature>
<dbReference type="OrthoDB" id="10261212at2759"/>
<feature type="region of interest" description="Disordered" evidence="1">
    <location>
        <begin position="1"/>
        <end position="28"/>
    </location>
</feature>
<feature type="region of interest" description="Disordered" evidence="1">
    <location>
        <begin position="40"/>
        <end position="92"/>
    </location>
</feature>
<evidence type="ECO:0000256" key="1">
    <source>
        <dbReference type="SAM" id="MobiDB-lite"/>
    </source>
</evidence>
<dbReference type="Pfam" id="PF04424">
    <property type="entry name" value="MINDY_DUB"/>
    <property type="match status" value="1"/>
</dbReference>
<feature type="compositionally biased region" description="Polar residues" evidence="1">
    <location>
        <begin position="941"/>
        <end position="953"/>
    </location>
</feature>
<dbReference type="GO" id="GO:0004843">
    <property type="term" value="F:cysteine-type deubiquitinase activity"/>
    <property type="evidence" value="ECO:0007669"/>
    <property type="project" value="InterPro"/>
</dbReference>
<dbReference type="PANTHER" id="PTHR18063">
    <property type="entry name" value="NF-E2 INDUCIBLE PROTEIN"/>
    <property type="match status" value="1"/>
</dbReference>
<dbReference type="GO" id="GO:0016807">
    <property type="term" value="F:cysteine-type carboxypeptidase activity"/>
    <property type="evidence" value="ECO:0007669"/>
    <property type="project" value="TreeGrafter"/>
</dbReference>
<comment type="caution">
    <text evidence="3">The sequence shown here is derived from an EMBL/GenBank/DDBJ whole genome shotgun (WGS) entry which is preliminary data.</text>
</comment>
<dbReference type="InterPro" id="IPR033979">
    <property type="entry name" value="MINDY_domain"/>
</dbReference>
<proteinExistence type="predicted"/>
<feature type="compositionally biased region" description="Polar residues" evidence="1">
    <location>
        <begin position="44"/>
        <end position="54"/>
    </location>
</feature>
<feature type="compositionally biased region" description="Polar residues" evidence="1">
    <location>
        <begin position="887"/>
        <end position="911"/>
    </location>
</feature>
<feature type="compositionally biased region" description="Basic and acidic residues" evidence="1">
    <location>
        <begin position="247"/>
        <end position="263"/>
    </location>
</feature>
<feature type="compositionally biased region" description="Pro residues" evidence="1">
    <location>
        <begin position="338"/>
        <end position="347"/>
    </location>
</feature>
<dbReference type="Proteomes" id="UP000326757">
    <property type="component" value="Unassembled WGS sequence"/>
</dbReference>
<dbReference type="GO" id="GO:0071108">
    <property type="term" value="P:protein K48-linked deubiquitination"/>
    <property type="evidence" value="ECO:0007669"/>
    <property type="project" value="TreeGrafter"/>
</dbReference>
<dbReference type="InterPro" id="IPR007518">
    <property type="entry name" value="MINDY"/>
</dbReference>
<keyword evidence="4" id="KW-1185">Reference proteome</keyword>
<dbReference type="EMBL" id="VIGI01000002">
    <property type="protein sequence ID" value="KAB8303865.1"/>
    <property type="molecule type" value="Genomic_DNA"/>
</dbReference>
<protein>
    <recommendedName>
        <fullName evidence="2">MINDY deubiquitinase domain-containing protein</fullName>
    </recommendedName>
</protein>
<dbReference type="PANTHER" id="PTHR18063:SF6">
    <property type="entry name" value="UBIQUITIN CARBOXYL-TERMINAL HYDROLASE"/>
    <property type="match status" value="1"/>
</dbReference>
<dbReference type="GO" id="GO:0005829">
    <property type="term" value="C:cytosol"/>
    <property type="evidence" value="ECO:0007669"/>
    <property type="project" value="TreeGrafter"/>
</dbReference>
<feature type="compositionally biased region" description="Polar residues" evidence="1">
    <location>
        <begin position="694"/>
        <end position="715"/>
    </location>
</feature>
<dbReference type="GO" id="GO:0071944">
    <property type="term" value="C:cell periphery"/>
    <property type="evidence" value="ECO:0007669"/>
    <property type="project" value="TreeGrafter"/>
</dbReference>
<feature type="region of interest" description="Disordered" evidence="1">
    <location>
        <begin position="681"/>
        <end position="729"/>
    </location>
</feature>
<feature type="compositionally biased region" description="Gly residues" evidence="1">
    <location>
        <begin position="788"/>
        <end position="818"/>
    </location>
</feature>
<reference evidence="3 4" key="1">
    <citation type="submission" date="2019-06" db="EMBL/GenBank/DDBJ databases">
        <title>Genome Sequence of the Brown Rot Fungal Pathogen Monilinia laxa.</title>
        <authorList>
            <person name="De Miccolis Angelini R.M."/>
            <person name="Landi L."/>
            <person name="Abate D."/>
            <person name="Pollastro S."/>
            <person name="Romanazzi G."/>
            <person name="Faretra F."/>
        </authorList>
    </citation>
    <scope>NUCLEOTIDE SEQUENCE [LARGE SCALE GENOMIC DNA]</scope>
    <source>
        <strain evidence="3 4">Mlax316</strain>
    </source>
</reference>
<accession>A0A5N6KJK9</accession>
<evidence type="ECO:0000259" key="2">
    <source>
        <dbReference type="Pfam" id="PF04424"/>
    </source>
</evidence>
<feature type="region of interest" description="Disordered" evidence="1">
    <location>
        <begin position="179"/>
        <end position="271"/>
    </location>
</feature>
<feature type="compositionally biased region" description="Low complexity" evidence="1">
    <location>
        <begin position="915"/>
        <end position="927"/>
    </location>
</feature>
<feature type="compositionally biased region" description="Polar residues" evidence="1">
    <location>
        <begin position="185"/>
        <end position="194"/>
    </location>
</feature>
<feature type="region of interest" description="Disordered" evidence="1">
    <location>
        <begin position="493"/>
        <end position="513"/>
    </location>
</feature>
<feature type="compositionally biased region" description="Polar residues" evidence="1">
    <location>
        <begin position="353"/>
        <end position="368"/>
    </location>
</feature>
<feature type="compositionally biased region" description="Acidic residues" evidence="1">
    <location>
        <begin position="212"/>
        <end position="232"/>
    </location>
</feature>
<feature type="region of interest" description="Disordered" evidence="1">
    <location>
        <begin position="772"/>
        <end position="962"/>
    </location>
</feature>
<dbReference type="AlphaFoldDB" id="A0A5N6KJK9"/>
<sequence length="962" mass="105549">MTVTRKPVPQYTNPSNNSSSPPYPIAPVVTNSQTSFRIEDHNNAMFSANNSGSNIWKEGEDSHSNPGSLPDSLKVGPSRVTPRPSQDMLNPNLSTTNPFLRRKQSQISQSAVSDGKESSADIWNELTETPTRPDYTPPSPPVSQVTQNFSNMEVSEQNTNPWQPLLKEKQSTQTFNFQREDSGNEAWSSANPQKAITPPDLPDKSRQPVLVDVDEPESPAWDEDGYDEEESEEKIPASPKKSSLPTHEAHEVAEDQHARDIAHDQQSIQAQRIPIPHSGHAQYPSPPAEGWNLIDHEAIPDNVQQSGVIGIDGVEISRSPSEEDPPALPPRNFQERPSLPPLQPPRPNVDAANRSTPSIARPGTSASAQRHKKETYEIKKISWHDVNAQHNPRVSPILVQNANGPCPLLALVNALILSTPAGLETSLVETLRSREQVSLGLLLDAVFDELMSGRRGDAAQDLPDVSDLYSFLLALHTGMNVNPLFFPTMPTQSANDPRNSMSHIHPAQREGSVPGTFEETREMKLYGTFSIPLIHGWLPEEESPAYMALKRSARSYEDAQNLMFHEEVLEDKLATEGLSFQEQGILEDIATIKAFFASAATQLTTHGLGLITTSISPGAVAILFRNDHFSTIFRHPTTFQLLQLVTDSGYAGHEEVIFESLIDVNGERAEFYSGDFRLVGGASTPHRDDEEDNWTTVTGRGNNNRSEPSHNGPSESQREPENHDQMTNTEQEDHDLALAMQLQEEEDERHRNETAQRRRELELSQQYIEQQGNNENNGNFAVNQRTNGGSGSGNSGRGGNGRGNNGRGRNGRGVGTGSTRGVHFLSVSSTRGRGRTITQGRPAIPPRNSNVAPPPIDPEAGTDVPPPSYEQAATEPAYEPTNDHPAYSNTDLSQGTSTYTATSNGQQSSPVNFPGRRNTTSSSGSGRVQPLIDQVPGRRIPNQNQGLPASQQQERQKDCIVM</sequence>
<dbReference type="GO" id="GO:1990380">
    <property type="term" value="F:K48-linked deubiquitinase activity"/>
    <property type="evidence" value="ECO:0007669"/>
    <property type="project" value="InterPro"/>
</dbReference>
<feature type="domain" description="MINDY deubiquitinase" evidence="2">
    <location>
        <begin position="374"/>
        <end position="676"/>
    </location>
</feature>